<keyword evidence="4" id="KW-0547">Nucleotide-binding</keyword>
<evidence type="ECO:0000256" key="2">
    <source>
        <dbReference type="ARBA" id="ARBA00022553"/>
    </source>
</evidence>
<keyword evidence="6" id="KW-0067">ATP-binding</keyword>
<dbReference type="Pfam" id="PF00069">
    <property type="entry name" value="Pkinase"/>
    <property type="match status" value="1"/>
</dbReference>
<dbReference type="InterPro" id="IPR045270">
    <property type="entry name" value="STKc_AGC"/>
</dbReference>
<evidence type="ECO:0000313" key="10">
    <source>
        <dbReference type="EMBL" id="RPB13938.1"/>
    </source>
</evidence>
<dbReference type="SUPFAM" id="SSF56112">
    <property type="entry name" value="Protein kinase-like (PK-like)"/>
    <property type="match status" value="1"/>
</dbReference>
<feature type="compositionally biased region" description="Basic residues" evidence="7">
    <location>
        <begin position="107"/>
        <end position="119"/>
    </location>
</feature>
<feature type="compositionally biased region" description="Polar residues" evidence="7">
    <location>
        <begin position="82"/>
        <end position="91"/>
    </location>
</feature>
<dbReference type="FunFam" id="3.30.200.20:FF:000222">
    <property type="entry name" value="Serine/threonine-protein kinase psk1"/>
    <property type="match status" value="1"/>
</dbReference>
<gene>
    <name evidence="10" type="ORF">P167DRAFT_544228</name>
</gene>
<feature type="region of interest" description="Disordered" evidence="7">
    <location>
        <begin position="1"/>
        <end position="29"/>
    </location>
</feature>
<dbReference type="SMART" id="SM00133">
    <property type="entry name" value="S_TK_X"/>
    <property type="match status" value="1"/>
</dbReference>
<sequence>MTTSLSPNDNTPRGRPGLIAPPAPAPANTDIKLIYGFGGGRRRASITAAANVDGAGSVHTLASVAKTSPAPGGLSQLFAHSEVSSRATSRAPSDDERTQKPTAGAGGKKKKNKKGKNAAKKNQIRDLSKFDADFETPKKGSMKSAEDAWSKLGGLAEPDWTFMKRPVTATSSTCSSRSSSPPRPSGLSSLLSQADPGNLVSVVYSSDTSVCSEAGDIPSPGETYEVALDEDYVAPSAAAVPRKMHADDFQQLRCLGKGTYGTVVLVRHRETGKLYAQKQLKKASLIVHKKMVEQTQTERAILESVNHPFVVKLYYAFQDHEKLYLILEYAQGGELFLHLSQQTMLPEATAVFYLAQLVLALSHLHLNVGVVYRDLKPENCLLDHTGNLLLTDFGLSKVKTDDSACRSFLGTPEYMAPEVLQGNGEKEYGCEVDWWGVGALACDLMTGFPPFRGNSHKKVAERIQKQKLSLPYFLSAEAKDLITRLLRKDPTKRLGYNMPKDLATIKAHRFFRKIDWDALERREVEPPIVPFITEPELAENFSAEFTGLSLSPPVVGEGVGAGLMGVRCEGRGKGQERGEGVGEDPFGGFSFVASRSVLDAYGRE</sequence>
<protein>
    <submittedName>
        <fullName evidence="10">Pkinase-domain-containing protein</fullName>
    </submittedName>
</protein>
<dbReference type="InterPro" id="IPR011009">
    <property type="entry name" value="Kinase-like_dom_sf"/>
</dbReference>
<dbReference type="SMART" id="SM00220">
    <property type="entry name" value="S_TKc"/>
    <property type="match status" value="1"/>
</dbReference>
<evidence type="ECO:0000256" key="6">
    <source>
        <dbReference type="ARBA" id="ARBA00022840"/>
    </source>
</evidence>
<dbReference type="GO" id="GO:0005524">
    <property type="term" value="F:ATP binding"/>
    <property type="evidence" value="ECO:0007669"/>
    <property type="project" value="UniProtKB-KW"/>
</dbReference>
<keyword evidence="5 10" id="KW-0418">Kinase</keyword>
<evidence type="ECO:0000256" key="4">
    <source>
        <dbReference type="ARBA" id="ARBA00022741"/>
    </source>
</evidence>
<evidence type="ECO:0000313" key="11">
    <source>
        <dbReference type="Proteomes" id="UP000277580"/>
    </source>
</evidence>
<evidence type="ECO:0000256" key="3">
    <source>
        <dbReference type="ARBA" id="ARBA00022679"/>
    </source>
</evidence>
<dbReference type="Gene3D" id="1.10.510.10">
    <property type="entry name" value="Transferase(Phosphotransferase) domain 1"/>
    <property type="match status" value="1"/>
</dbReference>
<dbReference type="InParanoid" id="A0A3N4KWU8"/>
<dbReference type="EMBL" id="ML119120">
    <property type="protein sequence ID" value="RPB13938.1"/>
    <property type="molecule type" value="Genomic_DNA"/>
</dbReference>
<keyword evidence="1" id="KW-0723">Serine/threonine-protein kinase</keyword>
<reference evidence="10 11" key="1">
    <citation type="journal article" date="2018" name="Nat. Ecol. Evol.">
        <title>Pezizomycetes genomes reveal the molecular basis of ectomycorrhizal truffle lifestyle.</title>
        <authorList>
            <person name="Murat C."/>
            <person name="Payen T."/>
            <person name="Noel B."/>
            <person name="Kuo A."/>
            <person name="Morin E."/>
            <person name="Chen J."/>
            <person name="Kohler A."/>
            <person name="Krizsan K."/>
            <person name="Balestrini R."/>
            <person name="Da Silva C."/>
            <person name="Montanini B."/>
            <person name="Hainaut M."/>
            <person name="Levati E."/>
            <person name="Barry K.W."/>
            <person name="Belfiori B."/>
            <person name="Cichocki N."/>
            <person name="Clum A."/>
            <person name="Dockter R.B."/>
            <person name="Fauchery L."/>
            <person name="Guy J."/>
            <person name="Iotti M."/>
            <person name="Le Tacon F."/>
            <person name="Lindquist E.A."/>
            <person name="Lipzen A."/>
            <person name="Malagnac F."/>
            <person name="Mello A."/>
            <person name="Molinier V."/>
            <person name="Miyauchi S."/>
            <person name="Poulain J."/>
            <person name="Riccioni C."/>
            <person name="Rubini A."/>
            <person name="Sitrit Y."/>
            <person name="Splivallo R."/>
            <person name="Traeger S."/>
            <person name="Wang M."/>
            <person name="Zifcakova L."/>
            <person name="Wipf D."/>
            <person name="Zambonelli A."/>
            <person name="Paolocci F."/>
            <person name="Nowrousian M."/>
            <person name="Ottonello S."/>
            <person name="Baldrian P."/>
            <person name="Spatafora J.W."/>
            <person name="Henrissat B."/>
            <person name="Nagy L.G."/>
            <person name="Aury J.M."/>
            <person name="Wincker P."/>
            <person name="Grigoriev I.V."/>
            <person name="Bonfante P."/>
            <person name="Martin F.M."/>
        </authorList>
    </citation>
    <scope>NUCLEOTIDE SEQUENCE [LARGE SCALE GENOMIC DNA]</scope>
    <source>
        <strain evidence="10 11">CCBAS932</strain>
    </source>
</reference>
<proteinExistence type="predicted"/>
<feature type="compositionally biased region" description="Low complexity" evidence="7">
    <location>
        <begin position="170"/>
        <end position="192"/>
    </location>
</feature>
<dbReference type="GO" id="GO:0004674">
    <property type="term" value="F:protein serine/threonine kinase activity"/>
    <property type="evidence" value="ECO:0007669"/>
    <property type="project" value="UniProtKB-KW"/>
</dbReference>
<dbReference type="InterPro" id="IPR008271">
    <property type="entry name" value="Ser/Thr_kinase_AS"/>
</dbReference>
<dbReference type="InterPro" id="IPR000719">
    <property type="entry name" value="Prot_kinase_dom"/>
</dbReference>
<keyword evidence="2" id="KW-0597">Phosphoprotein</keyword>
<organism evidence="10 11">
    <name type="scientific">Morchella conica CCBAS932</name>
    <dbReference type="NCBI Taxonomy" id="1392247"/>
    <lineage>
        <taxon>Eukaryota</taxon>
        <taxon>Fungi</taxon>
        <taxon>Dikarya</taxon>
        <taxon>Ascomycota</taxon>
        <taxon>Pezizomycotina</taxon>
        <taxon>Pezizomycetes</taxon>
        <taxon>Pezizales</taxon>
        <taxon>Morchellaceae</taxon>
        <taxon>Morchella</taxon>
    </lineage>
</organism>
<dbReference type="OrthoDB" id="63267at2759"/>
<dbReference type="PROSITE" id="PS51285">
    <property type="entry name" value="AGC_KINASE_CTER"/>
    <property type="match status" value="1"/>
</dbReference>
<dbReference type="PANTHER" id="PTHR24351">
    <property type="entry name" value="RIBOSOMAL PROTEIN S6 KINASE"/>
    <property type="match status" value="1"/>
</dbReference>
<evidence type="ECO:0000256" key="5">
    <source>
        <dbReference type="ARBA" id="ARBA00022777"/>
    </source>
</evidence>
<dbReference type="AlphaFoldDB" id="A0A3N4KWU8"/>
<evidence type="ECO:0000259" key="8">
    <source>
        <dbReference type="PROSITE" id="PS50011"/>
    </source>
</evidence>
<evidence type="ECO:0000256" key="7">
    <source>
        <dbReference type="SAM" id="MobiDB-lite"/>
    </source>
</evidence>
<dbReference type="FunFam" id="1.10.510.10:FF:000048">
    <property type="entry name" value="Protein kinase C"/>
    <property type="match status" value="1"/>
</dbReference>
<feature type="domain" description="Protein kinase" evidence="8">
    <location>
        <begin position="249"/>
        <end position="511"/>
    </location>
</feature>
<dbReference type="Gene3D" id="3.30.200.20">
    <property type="entry name" value="Phosphorylase Kinase, domain 1"/>
    <property type="match status" value="1"/>
</dbReference>
<dbReference type="Proteomes" id="UP000277580">
    <property type="component" value="Unassembled WGS sequence"/>
</dbReference>
<feature type="region of interest" description="Disordered" evidence="7">
    <location>
        <begin position="81"/>
        <end position="145"/>
    </location>
</feature>
<feature type="compositionally biased region" description="Polar residues" evidence="7">
    <location>
        <begin position="1"/>
        <end position="11"/>
    </location>
</feature>
<dbReference type="STRING" id="1392247.A0A3N4KWU8"/>
<dbReference type="CDD" id="cd05123">
    <property type="entry name" value="STKc_AGC"/>
    <property type="match status" value="1"/>
</dbReference>
<dbReference type="PROSITE" id="PS50011">
    <property type="entry name" value="PROTEIN_KINASE_DOM"/>
    <property type="match status" value="1"/>
</dbReference>
<feature type="domain" description="AGC-kinase C-terminal" evidence="9">
    <location>
        <begin position="512"/>
        <end position="601"/>
    </location>
</feature>
<name>A0A3N4KWU8_9PEZI</name>
<evidence type="ECO:0000259" key="9">
    <source>
        <dbReference type="PROSITE" id="PS51285"/>
    </source>
</evidence>
<feature type="region of interest" description="Disordered" evidence="7">
    <location>
        <begin position="167"/>
        <end position="192"/>
    </location>
</feature>
<evidence type="ECO:0000256" key="1">
    <source>
        <dbReference type="ARBA" id="ARBA00022527"/>
    </source>
</evidence>
<accession>A0A3N4KWU8</accession>
<dbReference type="FunCoup" id="A0A3N4KWU8">
    <property type="interactions" value="114"/>
</dbReference>
<keyword evidence="3" id="KW-0808">Transferase</keyword>
<dbReference type="PROSITE" id="PS00108">
    <property type="entry name" value="PROTEIN_KINASE_ST"/>
    <property type="match status" value="1"/>
</dbReference>
<keyword evidence="11" id="KW-1185">Reference proteome</keyword>
<dbReference type="InterPro" id="IPR000961">
    <property type="entry name" value="AGC-kinase_C"/>
</dbReference>
<feature type="compositionally biased region" description="Basic and acidic residues" evidence="7">
    <location>
        <begin position="123"/>
        <end position="145"/>
    </location>
</feature>